<name>A0A097PBR1_CYAPA</name>
<evidence type="ECO:0000256" key="4">
    <source>
        <dbReference type="RuleBase" id="RU003949"/>
    </source>
</evidence>
<reference evidence="5" key="2">
    <citation type="submission" date="2014-07" db="EMBL/GenBank/DDBJ databases">
        <authorList>
            <person name="David S.R."/>
            <person name="Jackson C.J."/>
            <person name="Adrian R.-P."/>
        </authorList>
    </citation>
    <scope>NUCLEOTIDE SEQUENCE</scope>
    <source>
        <strain evidence="5">NIES-763</strain>
    </source>
</reference>
<organism evidence="5">
    <name type="scientific">Cyanophora paradoxa</name>
    <dbReference type="NCBI Taxonomy" id="2762"/>
    <lineage>
        <taxon>Eukaryota</taxon>
        <taxon>Glaucocystophyceae</taxon>
        <taxon>Cyanophorales</taxon>
        <taxon>Cyanophoraceae</taxon>
        <taxon>Cyanophora</taxon>
    </lineage>
</organism>
<dbReference type="GO" id="GO:0070180">
    <property type="term" value="F:large ribosomal subunit rRNA binding"/>
    <property type="evidence" value="ECO:0007669"/>
    <property type="project" value="TreeGrafter"/>
</dbReference>
<protein>
    <submittedName>
        <fullName evidence="5">Ribosomal protein L14</fullName>
    </submittedName>
</protein>
<dbReference type="InterPro" id="IPR000218">
    <property type="entry name" value="Ribosomal_uL14"/>
</dbReference>
<dbReference type="PANTHER" id="PTHR11761:SF3">
    <property type="entry name" value="LARGE RIBOSOMAL SUBUNIT PROTEIN UL14M"/>
    <property type="match status" value="1"/>
</dbReference>
<evidence type="ECO:0000313" key="5">
    <source>
        <dbReference type="EMBL" id="AIU44685.1"/>
    </source>
</evidence>
<geneLocation type="mitochondrion" evidence="5"/>
<gene>
    <name evidence="5" type="primary">rpl14</name>
</gene>
<dbReference type="Pfam" id="PF00238">
    <property type="entry name" value="Ribosomal_L14"/>
    <property type="match status" value="1"/>
</dbReference>
<keyword evidence="3 4" id="KW-0687">Ribonucleoprotein</keyword>
<dbReference type="HAMAP" id="MF_01367">
    <property type="entry name" value="Ribosomal_uL14"/>
    <property type="match status" value="1"/>
</dbReference>
<sequence length="119" mass="13321">MIQFGTYLKVLDNSGVKKIKCIKLLKSKSISTIGDKIIVSTKKVKSQSKIKKGEVLSAIIYKLKKKRTKMSGISVKHRSNGALLLNKKNMGAGNRIRGSIAKELKYIFQKTLPLNLKQF</sequence>
<dbReference type="GO" id="GO:0003735">
    <property type="term" value="F:structural constituent of ribosome"/>
    <property type="evidence" value="ECO:0007669"/>
    <property type="project" value="InterPro"/>
</dbReference>
<dbReference type="SUPFAM" id="SSF50193">
    <property type="entry name" value="Ribosomal protein L14"/>
    <property type="match status" value="1"/>
</dbReference>
<dbReference type="InterPro" id="IPR036853">
    <property type="entry name" value="Ribosomal_uL14_sf"/>
</dbReference>
<keyword evidence="2 4" id="KW-0689">Ribosomal protein</keyword>
<evidence type="ECO:0000256" key="3">
    <source>
        <dbReference type="ARBA" id="ARBA00023274"/>
    </source>
</evidence>
<comment type="similarity">
    <text evidence="1 4">Belongs to the universal ribosomal protein uL14 family.</text>
</comment>
<proteinExistence type="inferred from homology"/>
<dbReference type="EMBL" id="KM198930">
    <property type="protein sequence ID" value="AIU44685.1"/>
    <property type="molecule type" value="Genomic_DNA"/>
</dbReference>
<dbReference type="GO" id="GO:0006412">
    <property type="term" value="P:translation"/>
    <property type="evidence" value="ECO:0007669"/>
    <property type="project" value="InterPro"/>
</dbReference>
<evidence type="ECO:0000256" key="1">
    <source>
        <dbReference type="ARBA" id="ARBA00010745"/>
    </source>
</evidence>
<dbReference type="GO" id="GO:0005762">
    <property type="term" value="C:mitochondrial large ribosomal subunit"/>
    <property type="evidence" value="ECO:0007669"/>
    <property type="project" value="TreeGrafter"/>
</dbReference>
<keyword evidence="5" id="KW-0496">Mitochondrion</keyword>
<evidence type="ECO:0000256" key="2">
    <source>
        <dbReference type="ARBA" id="ARBA00022980"/>
    </source>
</evidence>
<reference evidence="5" key="1">
    <citation type="journal article" date="2014" name="Mol. Phylogenet. Evol.">
        <title>Nucleotide substitution analyses of the glaucophyte Cyanophora suggest an ancestrally lower mutation rate in plastid vs mitochondrial DNA for the Archaeplastida.</title>
        <authorList>
            <person name="Smith D.R."/>
            <person name="Jackson C.J."/>
            <person name="Reyes-Prieto A."/>
        </authorList>
    </citation>
    <scope>NUCLEOTIDE SEQUENCE</scope>
    <source>
        <strain evidence="5">NIES-763</strain>
    </source>
</reference>
<dbReference type="PANTHER" id="PTHR11761">
    <property type="entry name" value="50S/60S RIBOSOMAL PROTEIN L14/L23"/>
    <property type="match status" value="1"/>
</dbReference>
<dbReference type="AlphaFoldDB" id="A0A097PBR1"/>
<dbReference type="Gene3D" id="2.40.150.20">
    <property type="entry name" value="Ribosomal protein L14"/>
    <property type="match status" value="1"/>
</dbReference>
<dbReference type="CDD" id="cd00337">
    <property type="entry name" value="Ribosomal_uL14"/>
    <property type="match status" value="1"/>
</dbReference>
<accession>A0A097PBR1</accession>
<dbReference type="SMART" id="SM01374">
    <property type="entry name" value="Ribosomal_L14"/>
    <property type="match status" value="1"/>
</dbReference>